<accession>A0A0G3BFM7</accession>
<comment type="similarity">
    <text evidence="3 11">Belongs to the NadD family.</text>
</comment>
<dbReference type="UniPathway" id="UPA00253">
    <property type="reaction ID" value="UER00332"/>
</dbReference>
<organism evidence="13 14">
    <name type="scientific">Caldimonas brevitalea</name>
    <dbReference type="NCBI Taxonomy" id="413882"/>
    <lineage>
        <taxon>Bacteria</taxon>
        <taxon>Pseudomonadati</taxon>
        <taxon>Pseudomonadota</taxon>
        <taxon>Betaproteobacteria</taxon>
        <taxon>Burkholderiales</taxon>
        <taxon>Sphaerotilaceae</taxon>
        <taxon>Caldimonas</taxon>
    </lineage>
</organism>
<dbReference type="Proteomes" id="UP000035352">
    <property type="component" value="Chromosome"/>
</dbReference>
<keyword evidence="7 11" id="KW-0547">Nucleotide-binding</keyword>
<evidence type="ECO:0000313" key="13">
    <source>
        <dbReference type="EMBL" id="AKJ28249.1"/>
    </source>
</evidence>
<dbReference type="RefSeq" id="WP_047197553.1">
    <property type="nucleotide sequence ID" value="NZ_CP011371.1"/>
</dbReference>
<dbReference type="PANTHER" id="PTHR39321:SF3">
    <property type="entry name" value="PHOSPHOPANTETHEINE ADENYLYLTRANSFERASE"/>
    <property type="match status" value="1"/>
</dbReference>
<dbReference type="GO" id="GO:0005524">
    <property type="term" value="F:ATP binding"/>
    <property type="evidence" value="ECO:0007669"/>
    <property type="project" value="UniProtKB-KW"/>
</dbReference>
<evidence type="ECO:0000256" key="4">
    <source>
        <dbReference type="ARBA" id="ARBA00022642"/>
    </source>
</evidence>
<reference evidence="13 14" key="1">
    <citation type="submission" date="2015-05" db="EMBL/GenBank/DDBJ databases">
        <authorList>
            <person name="Tang B."/>
            <person name="Yu Y."/>
        </authorList>
    </citation>
    <scope>NUCLEOTIDE SEQUENCE [LARGE SCALE GENOMIC DNA]</scope>
    <source>
        <strain evidence="13 14">DSM 7029</strain>
    </source>
</reference>
<dbReference type="STRING" id="413882.AAW51_1558"/>
<evidence type="ECO:0000256" key="9">
    <source>
        <dbReference type="ARBA" id="ARBA00023027"/>
    </source>
</evidence>
<evidence type="ECO:0000256" key="8">
    <source>
        <dbReference type="ARBA" id="ARBA00022840"/>
    </source>
</evidence>
<evidence type="ECO:0000256" key="6">
    <source>
        <dbReference type="ARBA" id="ARBA00022695"/>
    </source>
</evidence>
<dbReference type="NCBIfam" id="TIGR00125">
    <property type="entry name" value="cyt_tran_rel"/>
    <property type="match status" value="1"/>
</dbReference>
<dbReference type="HAMAP" id="MF_00244">
    <property type="entry name" value="NaMN_adenylyltr"/>
    <property type="match status" value="1"/>
</dbReference>
<dbReference type="KEGG" id="pbh:AAW51_1558"/>
<keyword evidence="6 11" id="KW-0548">Nucleotidyltransferase</keyword>
<proteinExistence type="inferred from homology"/>
<comment type="pathway">
    <text evidence="2 11">Cofactor biosynthesis; NAD(+) biosynthesis; deamido-NAD(+) from nicotinate D-ribonucleotide: step 1/1.</text>
</comment>
<comment type="function">
    <text evidence="1 11">Catalyzes the reversible adenylation of nicotinate mononucleotide (NaMN) to nicotinic acid adenine dinucleotide (NaAD).</text>
</comment>
<keyword evidence="14" id="KW-1185">Reference proteome</keyword>
<dbReference type="InterPro" id="IPR004821">
    <property type="entry name" value="Cyt_trans-like"/>
</dbReference>
<comment type="catalytic activity">
    <reaction evidence="10 11">
        <text>nicotinate beta-D-ribonucleotide + ATP + H(+) = deamido-NAD(+) + diphosphate</text>
        <dbReference type="Rhea" id="RHEA:22860"/>
        <dbReference type="ChEBI" id="CHEBI:15378"/>
        <dbReference type="ChEBI" id="CHEBI:30616"/>
        <dbReference type="ChEBI" id="CHEBI:33019"/>
        <dbReference type="ChEBI" id="CHEBI:57502"/>
        <dbReference type="ChEBI" id="CHEBI:58437"/>
        <dbReference type="EC" id="2.7.7.18"/>
    </reaction>
</comment>
<dbReference type="EC" id="2.7.7.18" evidence="11"/>
<dbReference type="NCBIfam" id="TIGR00482">
    <property type="entry name" value="nicotinate (nicotinamide) nucleotide adenylyltransferase"/>
    <property type="match status" value="1"/>
</dbReference>
<dbReference type="PATRIC" id="fig|413882.6.peg.1634"/>
<dbReference type="AlphaFoldDB" id="A0A0G3BFM7"/>
<evidence type="ECO:0000256" key="3">
    <source>
        <dbReference type="ARBA" id="ARBA00009014"/>
    </source>
</evidence>
<evidence type="ECO:0000256" key="11">
    <source>
        <dbReference type="HAMAP-Rule" id="MF_00244"/>
    </source>
</evidence>
<feature type="domain" description="Cytidyltransferase-like" evidence="12">
    <location>
        <begin position="6"/>
        <end position="168"/>
    </location>
</feature>
<dbReference type="Gene3D" id="3.40.50.620">
    <property type="entry name" value="HUPs"/>
    <property type="match status" value="1"/>
</dbReference>
<name>A0A0G3BFM7_9BURK</name>
<gene>
    <name evidence="11 13" type="primary">nadD</name>
    <name evidence="13" type="ORF">AAW51_1558</name>
</gene>
<keyword evidence="5 11" id="KW-0808">Transferase</keyword>
<keyword evidence="8 11" id="KW-0067">ATP-binding</keyword>
<dbReference type="InterPro" id="IPR014729">
    <property type="entry name" value="Rossmann-like_a/b/a_fold"/>
</dbReference>
<dbReference type="PANTHER" id="PTHR39321">
    <property type="entry name" value="NICOTINATE-NUCLEOTIDE ADENYLYLTRANSFERASE-RELATED"/>
    <property type="match status" value="1"/>
</dbReference>
<dbReference type="GO" id="GO:0009435">
    <property type="term" value="P:NAD+ biosynthetic process"/>
    <property type="evidence" value="ECO:0007669"/>
    <property type="project" value="UniProtKB-UniRule"/>
</dbReference>
<evidence type="ECO:0000256" key="5">
    <source>
        <dbReference type="ARBA" id="ARBA00022679"/>
    </source>
</evidence>
<dbReference type="NCBIfam" id="NF000840">
    <property type="entry name" value="PRK00071.1-3"/>
    <property type="match status" value="1"/>
</dbReference>
<evidence type="ECO:0000256" key="10">
    <source>
        <dbReference type="ARBA" id="ARBA00048721"/>
    </source>
</evidence>
<dbReference type="GO" id="GO:0004515">
    <property type="term" value="F:nicotinate-nucleotide adenylyltransferase activity"/>
    <property type="evidence" value="ECO:0007669"/>
    <property type="project" value="UniProtKB-UniRule"/>
</dbReference>
<protein>
    <recommendedName>
        <fullName evidence="11">Probable nicotinate-nucleotide adenylyltransferase</fullName>
        <ecNumber evidence="11">2.7.7.18</ecNumber>
    </recommendedName>
    <alternativeName>
        <fullName evidence="11">Deamido-NAD(+) diphosphorylase</fullName>
    </alternativeName>
    <alternativeName>
        <fullName evidence="11">Deamido-NAD(+) pyrophosphorylase</fullName>
    </alternativeName>
    <alternativeName>
        <fullName evidence="11">Nicotinate mononucleotide adenylyltransferase</fullName>
        <shortName evidence="11">NaMN adenylyltransferase</shortName>
    </alternativeName>
</protein>
<dbReference type="CDD" id="cd02165">
    <property type="entry name" value="NMNAT"/>
    <property type="match status" value="1"/>
</dbReference>
<evidence type="ECO:0000313" key="14">
    <source>
        <dbReference type="Proteomes" id="UP000035352"/>
    </source>
</evidence>
<dbReference type="EMBL" id="CP011371">
    <property type="protein sequence ID" value="AKJ28249.1"/>
    <property type="molecule type" value="Genomic_DNA"/>
</dbReference>
<keyword evidence="4 11" id="KW-0662">Pyridine nucleotide biosynthesis</keyword>
<evidence type="ECO:0000256" key="7">
    <source>
        <dbReference type="ARBA" id="ARBA00022741"/>
    </source>
</evidence>
<evidence type="ECO:0000256" key="1">
    <source>
        <dbReference type="ARBA" id="ARBA00002324"/>
    </source>
</evidence>
<dbReference type="SUPFAM" id="SSF52374">
    <property type="entry name" value="Nucleotidylyl transferase"/>
    <property type="match status" value="1"/>
</dbReference>
<evidence type="ECO:0000256" key="2">
    <source>
        <dbReference type="ARBA" id="ARBA00005019"/>
    </source>
</evidence>
<evidence type="ECO:0000259" key="12">
    <source>
        <dbReference type="Pfam" id="PF01467"/>
    </source>
</evidence>
<dbReference type="Pfam" id="PF01467">
    <property type="entry name" value="CTP_transf_like"/>
    <property type="match status" value="1"/>
</dbReference>
<keyword evidence="9 11" id="KW-0520">NAD</keyword>
<sequence length="196" mass="21843">MPRIGLFGGSFDPVHNAHLALARVARDHLRLDELRWVPVGAAWQKARQLTPAAHRLAMVELAIAREPGFTASTVETDRDGPSYMIDTVRALQEAQPQAHWLLIVGQDQYARFDTWRDWPELLQRVTLAVAGRAGEAPRPPAALAVHDHRIESLPLPAMTVSSTEVRTRVARGEPIDTLVPPQVARYIAQHHLYSNP</sequence>
<dbReference type="InterPro" id="IPR005248">
    <property type="entry name" value="NadD/NMNAT"/>
</dbReference>